<dbReference type="EC" id="1.1.1.18" evidence="3"/>
<dbReference type="PANTHER" id="PTHR43818">
    <property type="entry name" value="BCDNA.GH03377"/>
    <property type="match status" value="1"/>
</dbReference>
<keyword evidence="3" id="KW-0560">Oxidoreductase</keyword>
<organism evidence="3 4">
    <name type="scientific">Thalassoglobus neptunius</name>
    <dbReference type="NCBI Taxonomy" id="1938619"/>
    <lineage>
        <taxon>Bacteria</taxon>
        <taxon>Pseudomonadati</taxon>
        <taxon>Planctomycetota</taxon>
        <taxon>Planctomycetia</taxon>
        <taxon>Planctomycetales</taxon>
        <taxon>Planctomycetaceae</taxon>
        <taxon>Thalassoglobus</taxon>
    </lineage>
</organism>
<gene>
    <name evidence="3" type="primary">iolG_3</name>
    <name evidence="3" type="ORF">KOR42_11950</name>
</gene>
<name>A0A5C5X522_9PLAN</name>
<dbReference type="SUPFAM" id="SSF55347">
    <property type="entry name" value="Glyceraldehyde-3-phosphate dehydrogenase-like, C-terminal domain"/>
    <property type="match status" value="1"/>
</dbReference>
<evidence type="ECO:0000313" key="4">
    <source>
        <dbReference type="Proteomes" id="UP000317243"/>
    </source>
</evidence>
<dbReference type="AlphaFoldDB" id="A0A5C5X522"/>
<dbReference type="InterPro" id="IPR036291">
    <property type="entry name" value="NAD(P)-bd_dom_sf"/>
</dbReference>
<dbReference type="RefSeq" id="WP_146507809.1">
    <property type="nucleotide sequence ID" value="NZ_SIHI01000001.1"/>
</dbReference>
<reference evidence="3 4" key="1">
    <citation type="submission" date="2019-02" db="EMBL/GenBank/DDBJ databases">
        <title>Deep-cultivation of Planctomycetes and their phenomic and genomic characterization uncovers novel biology.</title>
        <authorList>
            <person name="Wiegand S."/>
            <person name="Jogler M."/>
            <person name="Boedeker C."/>
            <person name="Pinto D."/>
            <person name="Vollmers J."/>
            <person name="Rivas-Marin E."/>
            <person name="Kohn T."/>
            <person name="Peeters S.H."/>
            <person name="Heuer A."/>
            <person name="Rast P."/>
            <person name="Oberbeckmann S."/>
            <person name="Bunk B."/>
            <person name="Jeske O."/>
            <person name="Meyerdierks A."/>
            <person name="Storesund J.E."/>
            <person name="Kallscheuer N."/>
            <person name="Luecker S."/>
            <person name="Lage O.M."/>
            <person name="Pohl T."/>
            <person name="Merkel B.J."/>
            <person name="Hornburger P."/>
            <person name="Mueller R.-W."/>
            <person name="Bruemmer F."/>
            <person name="Labrenz M."/>
            <person name="Spormann A.M."/>
            <person name="Op Den Camp H."/>
            <person name="Overmann J."/>
            <person name="Amann R."/>
            <person name="Jetten M.S.M."/>
            <person name="Mascher T."/>
            <person name="Medema M.H."/>
            <person name="Devos D.P."/>
            <person name="Kaster A.-K."/>
            <person name="Ovreas L."/>
            <person name="Rohde M."/>
            <person name="Galperin M.Y."/>
            <person name="Jogler C."/>
        </authorList>
    </citation>
    <scope>NUCLEOTIDE SEQUENCE [LARGE SCALE GENOMIC DNA]</scope>
    <source>
        <strain evidence="3 4">KOR42</strain>
    </source>
</reference>
<dbReference type="EMBL" id="SIHI01000001">
    <property type="protein sequence ID" value="TWT57828.1"/>
    <property type="molecule type" value="Genomic_DNA"/>
</dbReference>
<dbReference type="Gene3D" id="3.30.360.10">
    <property type="entry name" value="Dihydrodipicolinate Reductase, domain 2"/>
    <property type="match status" value="1"/>
</dbReference>
<dbReference type="InterPro" id="IPR006311">
    <property type="entry name" value="TAT_signal"/>
</dbReference>
<feature type="domain" description="Gfo/Idh/MocA-like oxidoreductase bacterial type C-terminal" evidence="2">
    <location>
        <begin position="194"/>
        <end position="432"/>
    </location>
</feature>
<dbReference type="SUPFAM" id="SSF51735">
    <property type="entry name" value="NAD(P)-binding Rossmann-fold domains"/>
    <property type="match status" value="1"/>
</dbReference>
<protein>
    <submittedName>
        <fullName evidence="3">Inositol 2-dehydrogenase</fullName>
        <ecNumber evidence="3">1.1.1.18</ecNumber>
    </submittedName>
</protein>
<dbReference type="GO" id="GO:0050112">
    <property type="term" value="F:inositol 2-dehydrogenase (NAD+) activity"/>
    <property type="evidence" value="ECO:0007669"/>
    <property type="project" value="UniProtKB-EC"/>
</dbReference>
<comment type="caution">
    <text evidence="3">The sequence shown here is derived from an EMBL/GenBank/DDBJ whole genome shotgun (WGS) entry which is preliminary data.</text>
</comment>
<dbReference type="OrthoDB" id="255433at2"/>
<dbReference type="InterPro" id="IPR043906">
    <property type="entry name" value="Gfo/Idh/MocA_OxRdtase_bact_C"/>
</dbReference>
<sequence length="434" mass="48249">MLNPRTSRRTFIQATTAGAAAIASSVWTGAKAQESSSPNEKLNIACIGTANRAANDIQGVQGENIVALVDVDENYLKRKLGEFPNARTYHDYREMLDQEKGKIDAVVIGTTDHHHAPATIRAIRQGLHVYCEKPLTHTVQEARIIAEAAKEHGVVTQMGTQIHAGDNYRRVVEIIQSGAIGDVTDVHVWVGKGWGGGERPENGTEPPAHLHWDLWLGPAPERPYAAGRYHPAQWRRWWDFGQGTLGDMGCHYMDLPFWALKLRHPTSCVAHGPKVHEETCPLGLSVEYEFPAREDLAACKLIWYDGDQTPREVAGERVPGSGVMFVGSEGKMFADYNNYRLFPKEKFADFQPPTPWIESSIGQHAEWIKACKDGTQPLCNFDYAGALTETVLLGNVAYRTGQKLEWDAAKLKATNTDAADQYISKQYREGWEVA</sequence>
<dbReference type="InterPro" id="IPR050463">
    <property type="entry name" value="Gfo/Idh/MocA_oxidrdct_glycsds"/>
</dbReference>
<dbReference type="Proteomes" id="UP000317243">
    <property type="component" value="Unassembled WGS sequence"/>
</dbReference>
<dbReference type="Pfam" id="PF01408">
    <property type="entry name" value="GFO_IDH_MocA"/>
    <property type="match status" value="1"/>
</dbReference>
<proteinExistence type="predicted"/>
<feature type="domain" description="Gfo/Idh/MocA-like oxidoreductase N-terminal" evidence="1">
    <location>
        <begin position="43"/>
        <end position="159"/>
    </location>
</feature>
<accession>A0A5C5X522</accession>
<dbReference type="PROSITE" id="PS51318">
    <property type="entry name" value="TAT"/>
    <property type="match status" value="1"/>
</dbReference>
<keyword evidence="4" id="KW-1185">Reference proteome</keyword>
<evidence type="ECO:0000313" key="3">
    <source>
        <dbReference type="EMBL" id="TWT57828.1"/>
    </source>
</evidence>
<evidence type="ECO:0000259" key="1">
    <source>
        <dbReference type="Pfam" id="PF01408"/>
    </source>
</evidence>
<dbReference type="InterPro" id="IPR000683">
    <property type="entry name" value="Gfo/Idh/MocA-like_OxRdtase_N"/>
</dbReference>
<evidence type="ECO:0000259" key="2">
    <source>
        <dbReference type="Pfam" id="PF19051"/>
    </source>
</evidence>
<dbReference type="GO" id="GO:0000166">
    <property type="term" value="F:nucleotide binding"/>
    <property type="evidence" value="ECO:0007669"/>
    <property type="project" value="InterPro"/>
</dbReference>
<dbReference type="Pfam" id="PF19051">
    <property type="entry name" value="GFO_IDH_MocA_C2"/>
    <property type="match status" value="1"/>
</dbReference>
<dbReference type="PANTHER" id="PTHR43818:SF10">
    <property type="entry name" value="NADH-DEPENDENT DEHYDROGENASE-RELATED"/>
    <property type="match status" value="1"/>
</dbReference>
<dbReference type="Gene3D" id="3.40.50.720">
    <property type="entry name" value="NAD(P)-binding Rossmann-like Domain"/>
    <property type="match status" value="1"/>
</dbReference>